<protein>
    <submittedName>
        <fullName evidence="1">Uncharacterized protein</fullName>
    </submittedName>
</protein>
<gene>
    <name evidence="1" type="ORF">L1987_80746</name>
</gene>
<dbReference type="EMBL" id="CM042044">
    <property type="protein sequence ID" value="KAI3687056.1"/>
    <property type="molecule type" value="Genomic_DNA"/>
</dbReference>
<evidence type="ECO:0000313" key="2">
    <source>
        <dbReference type="Proteomes" id="UP001056120"/>
    </source>
</evidence>
<comment type="caution">
    <text evidence="1">The sequence shown here is derived from an EMBL/GenBank/DDBJ whole genome shotgun (WGS) entry which is preliminary data.</text>
</comment>
<dbReference type="Proteomes" id="UP001056120">
    <property type="component" value="Linkage Group LG27"/>
</dbReference>
<accession>A0ACB8YPL9</accession>
<reference evidence="1 2" key="2">
    <citation type="journal article" date="2022" name="Mol. Ecol. Resour.">
        <title>The genomes of chicory, endive, great burdock and yacon provide insights into Asteraceae paleo-polyploidization history and plant inulin production.</title>
        <authorList>
            <person name="Fan W."/>
            <person name="Wang S."/>
            <person name="Wang H."/>
            <person name="Wang A."/>
            <person name="Jiang F."/>
            <person name="Liu H."/>
            <person name="Zhao H."/>
            <person name="Xu D."/>
            <person name="Zhang Y."/>
        </authorList>
    </citation>
    <scope>NUCLEOTIDE SEQUENCE [LARGE SCALE GENOMIC DNA]</scope>
    <source>
        <strain evidence="2">cv. Yunnan</strain>
        <tissue evidence="1">Leaves</tissue>
    </source>
</reference>
<keyword evidence="2" id="KW-1185">Reference proteome</keyword>
<evidence type="ECO:0000313" key="1">
    <source>
        <dbReference type="EMBL" id="KAI3687056.1"/>
    </source>
</evidence>
<name>A0ACB8YPL9_9ASTR</name>
<proteinExistence type="predicted"/>
<organism evidence="1 2">
    <name type="scientific">Smallanthus sonchifolius</name>
    <dbReference type="NCBI Taxonomy" id="185202"/>
    <lineage>
        <taxon>Eukaryota</taxon>
        <taxon>Viridiplantae</taxon>
        <taxon>Streptophyta</taxon>
        <taxon>Embryophyta</taxon>
        <taxon>Tracheophyta</taxon>
        <taxon>Spermatophyta</taxon>
        <taxon>Magnoliopsida</taxon>
        <taxon>eudicotyledons</taxon>
        <taxon>Gunneridae</taxon>
        <taxon>Pentapetalae</taxon>
        <taxon>asterids</taxon>
        <taxon>campanulids</taxon>
        <taxon>Asterales</taxon>
        <taxon>Asteraceae</taxon>
        <taxon>Asteroideae</taxon>
        <taxon>Heliantheae alliance</taxon>
        <taxon>Millerieae</taxon>
        <taxon>Smallanthus</taxon>
    </lineage>
</organism>
<sequence>MFHASHHSLHVHASEVEIEAEVDVVKSVADQLCPIRILLDRVVLTSTGVLLGCWQVISGTDPVNTRSKLRNALPYWSYKIQVSWFLRRTIPVHFTDPFHISTRVTDQGSDGSLLLQVILQSQVKTSLTIHDVWLDLQDGFSHAGRGDGRPTSGLFPLVVPPSSKSGILFGISLGTTTTEGGNQRTHSSKHMHFLGLNG</sequence>
<reference evidence="2" key="1">
    <citation type="journal article" date="2022" name="Mol. Ecol. Resour.">
        <title>The genomes of chicory, endive, great burdock and yacon provide insights into Asteraceae palaeo-polyploidization history and plant inulin production.</title>
        <authorList>
            <person name="Fan W."/>
            <person name="Wang S."/>
            <person name="Wang H."/>
            <person name="Wang A."/>
            <person name="Jiang F."/>
            <person name="Liu H."/>
            <person name="Zhao H."/>
            <person name="Xu D."/>
            <person name="Zhang Y."/>
        </authorList>
    </citation>
    <scope>NUCLEOTIDE SEQUENCE [LARGE SCALE GENOMIC DNA]</scope>
    <source>
        <strain evidence="2">cv. Yunnan</strain>
    </source>
</reference>